<dbReference type="GO" id="GO:0004521">
    <property type="term" value="F:RNA endonuclease activity"/>
    <property type="evidence" value="ECO:0007669"/>
    <property type="project" value="InterPro"/>
</dbReference>
<feature type="domain" description="PIN" evidence="1">
    <location>
        <begin position="10"/>
        <end position="135"/>
    </location>
</feature>
<name>A0A2H0BJ31_9BACT</name>
<dbReference type="InterPro" id="IPR002716">
    <property type="entry name" value="PIN_dom"/>
</dbReference>
<dbReference type="InterPro" id="IPR039018">
    <property type="entry name" value="VapC20-like"/>
</dbReference>
<gene>
    <name evidence="2" type="ORF">COX03_01935</name>
</gene>
<dbReference type="InterPro" id="IPR029060">
    <property type="entry name" value="PIN-like_dom_sf"/>
</dbReference>
<dbReference type="SUPFAM" id="SSF88723">
    <property type="entry name" value="PIN domain-like"/>
    <property type="match status" value="1"/>
</dbReference>
<evidence type="ECO:0000259" key="1">
    <source>
        <dbReference type="Pfam" id="PF01850"/>
    </source>
</evidence>
<dbReference type="PANTHER" id="PTHR42188:SF1">
    <property type="entry name" value="23S RRNA-SPECIFIC ENDONUCLEASE VAPC20"/>
    <property type="match status" value="1"/>
</dbReference>
<accession>A0A2H0BJ31</accession>
<dbReference type="AlphaFoldDB" id="A0A2H0BJ31"/>
<evidence type="ECO:0000313" key="2">
    <source>
        <dbReference type="EMBL" id="PIP57651.1"/>
    </source>
</evidence>
<dbReference type="GO" id="GO:0016075">
    <property type="term" value="P:rRNA catabolic process"/>
    <property type="evidence" value="ECO:0007669"/>
    <property type="project" value="TreeGrafter"/>
</dbReference>
<dbReference type="Pfam" id="PF01850">
    <property type="entry name" value="PIN"/>
    <property type="match status" value="1"/>
</dbReference>
<proteinExistence type="predicted"/>
<reference evidence="2 3" key="1">
    <citation type="submission" date="2017-09" db="EMBL/GenBank/DDBJ databases">
        <title>Depth-based differentiation of microbial function through sediment-hosted aquifers and enrichment of novel symbionts in the deep terrestrial subsurface.</title>
        <authorList>
            <person name="Probst A.J."/>
            <person name="Ladd B."/>
            <person name="Jarett J.K."/>
            <person name="Geller-Mcgrath D.E."/>
            <person name="Sieber C.M."/>
            <person name="Emerson J.B."/>
            <person name="Anantharaman K."/>
            <person name="Thomas B.C."/>
            <person name="Malmstrom R."/>
            <person name="Stieglmeier M."/>
            <person name="Klingl A."/>
            <person name="Woyke T."/>
            <person name="Ryan C.M."/>
            <person name="Banfield J.F."/>
        </authorList>
    </citation>
    <scope>NUCLEOTIDE SEQUENCE [LARGE SCALE GENOMIC DNA]</scope>
    <source>
        <strain evidence="2">CG22_combo_CG10-13_8_21_14_all_39_10</strain>
    </source>
</reference>
<comment type="caution">
    <text evidence="2">The sequence shown here is derived from an EMBL/GenBank/DDBJ whole genome shotgun (WGS) entry which is preliminary data.</text>
</comment>
<dbReference type="Gene3D" id="3.40.50.1010">
    <property type="entry name" value="5'-nuclease"/>
    <property type="match status" value="1"/>
</dbReference>
<evidence type="ECO:0000313" key="3">
    <source>
        <dbReference type="Proteomes" id="UP000229847"/>
    </source>
</evidence>
<sequence>MINMRMISKVFVDTNVFVAIRDTTDTTHTRAIKISEYLRNHKVKWRTSSDVIGETLTVMSKKLGKAICVDWYKDFRNSRIEEIFVDERLHKEARSAFKQVKSKNTSFIDCSSVVAMKRNNIKYIFSFDDDFRKMGMKLVEDVV</sequence>
<protein>
    <recommendedName>
        <fullName evidence="1">PIN domain-containing protein</fullName>
    </recommendedName>
</protein>
<dbReference type="EMBL" id="PCSW01000059">
    <property type="protein sequence ID" value="PIP57651.1"/>
    <property type="molecule type" value="Genomic_DNA"/>
</dbReference>
<organism evidence="2 3">
    <name type="scientific">Candidatus Woesebacteria bacterium CG22_combo_CG10-13_8_21_14_all_39_10</name>
    <dbReference type="NCBI Taxonomy" id="1975059"/>
    <lineage>
        <taxon>Bacteria</taxon>
        <taxon>Candidatus Woeseibacteriota</taxon>
    </lineage>
</organism>
<dbReference type="Proteomes" id="UP000229847">
    <property type="component" value="Unassembled WGS sequence"/>
</dbReference>
<dbReference type="PANTHER" id="PTHR42188">
    <property type="entry name" value="23S RRNA-SPECIFIC ENDONUCLEASE VAPC20"/>
    <property type="match status" value="1"/>
</dbReference>